<evidence type="ECO:0000313" key="4">
    <source>
        <dbReference type="Proteomes" id="UP001152755"/>
    </source>
</evidence>
<proteinExistence type="inferred from homology"/>
<dbReference type="Proteomes" id="UP001152755">
    <property type="component" value="Unassembled WGS sequence"/>
</dbReference>
<dbReference type="Gene3D" id="3.40.1740.10">
    <property type="entry name" value="VC0467-like"/>
    <property type="match status" value="1"/>
</dbReference>
<dbReference type="PANTHER" id="PTHR30327">
    <property type="entry name" value="UNCHARACTERIZED PROTEIN YQGE"/>
    <property type="match status" value="1"/>
</dbReference>
<reference evidence="3" key="1">
    <citation type="submission" date="2022-08" db="EMBL/GenBank/DDBJ databases">
        <title>Genome analysis of Corynebacteriales strain.</title>
        <authorList>
            <person name="Lee S.D."/>
        </authorList>
    </citation>
    <scope>NUCLEOTIDE SEQUENCE</scope>
    <source>
        <strain evidence="3">D3-21</strain>
    </source>
</reference>
<sequence>MAFPEGPEDSAVPAAQTVRPGSLLVSSTDLVEPTFRRTVVYVIEHNDAGSLGVVLNRPSETALRDVLPRWSEIVSKPKAIYIGGPVKEDAAICLGVLRSGMNAEDVAGVRRVEGRTVMIDLDTDPDLLAPYLADVRVFAGYAGWTVGQLDGELARSDWMVFSSLPSDVVVPPRVDLWSRVLRRQAMPLAMLATHPIDLERN</sequence>
<accession>A0A9X4RDW0</accession>
<dbReference type="HAMAP" id="MF_00758">
    <property type="entry name" value="UPF0301"/>
    <property type="match status" value="1"/>
</dbReference>
<gene>
    <name evidence="3" type="ORF">NVS88_08295</name>
</gene>
<evidence type="ECO:0000256" key="2">
    <source>
        <dbReference type="HAMAP-Rule" id="MF_00758"/>
    </source>
</evidence>
<name>A0A9X4RDW0_9ACTN</name>
<evidence type="ECO:0000313" key="3">
    <source>
        <dbReference type="EMBL" id="MDG3014557.1"/>
    </source>
</evidence>
<organism evidence="3 4">
    <name type="scientific">Speluncibacter jeojiensis</name>
    <dbReference type="NCBI Taxonomy" id="2710754"/>
    <lineage>
        <taxon>Bacteria</taxon>
        <taxon>Bacillati</taxon>
        <taxon>Actinomycetota</taxon>
        <taxon>Actinomycetes</taxon>
        <taxon>Mycobacteriales</taxon>
        <taxon>Speluncibacteraceae</taxon>
        <taxon>Speluncibacter</taxon>
    </lineage>
</organism>
<dbReference type="NCBIfam" id="NF001272">
    <property type="entry name" value="PRK00228.2-4"/>
    <property type="match status" value="1"/>
</dbReference>
<dbReference type="GO" id="GO:0005829">
    <property type="term" value="C:cytosol"/>
    <property type="evidence" value="ECO:0007669"/>
    <property type="project" value="TreeGrafter"/>
</dbReference>
<dbReference type="EMBL" id="JANRHA010000004">
    <property type="protein sequence ID" value="MDG3014557.1"/>
    <property type="molecule type" value="Genomic_DNA"/>
</dbReference>
<dbReference type="RefSeq" id="WP_277831010.1">
    <property type="nucleotide sequence ID" value="NZ_JAAIVF010000001.1"/>
</dbReference>
<comment type="caution">
    <text evidence="3">The sequence shown here is derived from an EMBL/GenBank/DDBJ whole genome shotgun (WGS) entry which is preliminary data.</text>
</comment>
<comment type="similarity">
    <text evidence="1 2">Belongs to the UPF0301 (AlgH) family.</text>
</comment>
<dbReference type="InterPro" id="IPR003774">
    <property type="entry name" value="AlgH-like"/>
</dbReference>
<dbReference type="PANTHER" id="PTHR30327:SF1">
    <property type="entry name" value="UPF0301 PROTEIN YQGE"/>
    <property type="match status" value="1"/>
</dbReference>
<dbReference type="Pfam" id="PF02622">
    <property type="entry name" value="DUF179"/>
    <property type="match status" value="1"/>
</dbReference>
<evidence type="ECO:0000256" key="1">
    <source>
        <dbReference type="ARBA" id="ARBA00009600"/>
    </source>
</evidence>
<dbReference type="SUPFAM" id="SSF143456">
    <property type="entry name" value="VC0467-like"/>
    <property type="match status" value="1"/>
</dbReference>
<dbReference type="NCBIfam" id="NF001269">
    <property type="entry name" value="PRK00228.2-1"/>
    <property type="match status" value="1"/>
</dbReference>
<protein>
    <recommendedName>
        <fullName evidence="2">UPF0301 protein NVS88_08295</fullName>
    </recommendedName>
</protein>
<dbReference type="AlphaFoldDB" id="A0A9X4RDW0"/>
<keyword evidence="4" id="KW-1185">Reference proteome</keyword>